<accession>A0A3P7ZU58</accession>
<keyword evidence="3" id="KW-1185">Reference proteome</keyword>
<dbReference type="OrthoDB" id="5825164at2759"/>
<dbReference type="PANTHER" id="PTHR23017">
    <property type="entry name" value="SERPENTINE RECEPTOR, CLASS X"/>
    <property type="match status" value="1"/>
</dbReference>
<dbReference type="Pfam" id="PF10328">
    <property type="entry name" value="7TM_GPCR_Srx"/>
    <property type="match status" value="1"/>
</dbReference>
<name>A0A3P7ZU58_HAEPC</name>
<organism evidence="2 3">
    <name type="scientific">Haemonchus placei</name>
    <name type="common">Barber's pole worm</name>
    <dbReference type="NCBI Taxonomy" id="6290"/>
    <lineage>
        <taxon>Eukaryota</taxon>
        <taxon>Metazoa</taxon>
        <taxon>Ecdysozoa</taxon>
        <taxon>Nematoda</taxon>
        <taxon>Chromadorea</taxon>
        <taxon>Rhabditida</taxon>
        <taxon>Rhabditina</taxon>
        <taxon>Rhabditomorpha</taxon>
        <taxon>Strongyloidea</taxon>
        <taxon>Trichostrongylidae</taxon>
        <taxon>Haemonchus</taxon>
    </lineage>
</organism>
<dbReference type="AlphaFoldDB" id="A0A3P7ZU58"/>
<evidence type="ECO:0000313" key="2">
    <source>
        <dbReference type="EMBL" id="VDO56368.1"/>
    </source>
</evidence>
<proteinExistence type="predicted"/>
<sequence length="215" mass="24781">MCNCFVFITIRRIPRMANPFGRINYGSKQLQSFKITLKSAILLKVFFSNIEVLKKESYYCGAFILGCFQYNVYSHVLLSFNRFCAIYFPLYYGKIFTPFLLAFREGKNPERFAFARLLILFRMLLSTGPPSLLRSTFESLYCDIPFCTNFSEIGPARSTTLTGINLFSHSARFQYSCLVNNVVRLQATMKLSLIVQLSFQGALPRHFRLRIGLLS</sequence>
<dbReference type="Proteomes" id="UP000268014">
    <property type="component" value="Unassembled WGS sequence"/>
</dbReference>
<evidence type="ECO:0000313" key="3">
    <source>
        <dbReference type="Proteomes" id="UP000268014"/>
    </source>
</evidence>
<feature type="domain" description="7TM GPCR serpentine receptor class x (Srx)" evidence="1">
    <location>
        <begin position="1"/>
        <end position="97"/>
    </location>
</feature>
<reference evidence="2 3" key="1">
    <citation type="submission" date="2018-11" db="EMBL/GenBank/DDBJ databases">
        <authorList>
            <consortium name="Pathogen Informatics"/>
        </authorList>
    </citation>
    <scope>NUCLEOTIDE SEQUENCE [LARGE SCALE GENOMIC DNA]</scope>
    <source>
        <strain evidence="2 3">MHpl1</strain>
    </source>
</reference>
<gene>
    <name evidence="2" type="ORF">HPLM_LOCUS15368</name>
</gene>
<protein>
    <recommendedName>
        <fullName evidence="1">7TM GPCR serpentine receptor class x (Srx) domain-containing protein</fullName>
    </recommendedName>
</protein>
<evidence type="ECO:0000259" key="1">
    <source>
        <dbReference type="Pfam" id="PF10328"/>
    </source>
</evidence>
<dbReference type="PANTHER" id="PTHR23017:SF44">
    <property type="entry name" value="G-PROTEIN COUPLED RECEPTORS FAMILY 1 PROFILE DOMAIN-CONTAINING PROTEIN"/>
    <property type="match status" value="1"/>
</dbReference>
<dbReference type="InterPro" id="IPR019430">
    <property type="entry name" value="7TM_GPCR_serpentine_rcpt_Srx"/>
</dbReference>
<dbReference type="EMBL" id="UZAF01018955">
    <property type="protein sequence ID" value="VDO56368.1"/>
    <property type="molecule type" value="Genomic_DNA"/>
</dbReference>